<keyword evidence="4" id="KW-1185">Reference proteome</keyword>
<sequence>MNIIRPISICLMLSSCVVVQSQSEKPTAATPKPAKTAYYVDSALLDVGVFLPEPPAVDSALTKAELAELHRIERVRTPEPMAKALADEGEENMFVFKTVFGPGFTAEALPVTAALGVHVKNEQSVVGNQLKHSYQRPRPYQTDTTLHPVCALKTEHDSYPSGHGMTGYLEAFTLAEIVPDKRTEILARADDYALNRLVCGVHYPSDIEASRRVAYVVFGYMLATPRFQRDLAAAREEIRAKLGLARNKN</sequence>
<evidence type="ECO:0000313" key="4">
    <source>
        <dbReference type="Proteomes" id="UP000292958"/>
    </source>
</evidence>
<feature type="domain" description="Phosphatidic acid phosphatase type 2/haloperoxidase" evidence="2">
    <location>
        <begin position="108"/>
        <end position="222"/>
    </location>
</feature>
<dbReference type="EC" id="3.1.3.2" evidence="1"/>
<dbReference type="Proteomes" id="UP000292958">
    <property type="component" value="Unassembled WGS sequence"/>
</dbReference>
<evidence type="ECO:0000313" key="3">
    <source>
        <dbReference type="EMBL" id="RZU43679.1"/>
    </source>
</evidence>
<dbReference type="PIRSF" id="PIRSF000897">
    <property type="entry name" value="Acid_Ptase_ClsA"/>
    <property type="match status" value="1"/>
</dbReference>
<dbReference type="CDD" id="cd03397">
    <property type="entry name" value="PAP2_acid_phosphatase"/>
    <property type="match status" value="1"/>
</dbReference>
<reference evidence="3 4" key="1">
    <citation type="submission" date="2019-02" db="EMBL/GenBank/DDBJ databases">
        <title>Genomic Encyclopedia of Archaeal and Bacterial Type Strains, Phase II (KMG-II): from individual species to whole genera.</title>
        <authorList>
            <person name="Goeker M."/>
        </authorList>
    </citation>
    <scope>NUCLEOTIDE SEQUENCE [LARGE SCALE GENOMIC DNA]</scope>
    <source>
        <strain evidence="3 4">DSM 18101</strain>
    </source>
</reference>
<evidence type="ECO:0000256" key="1">
    <source>
        <dbReference type="PIRNR" id="PIRNR000897"/>
    </source>
</evidence>
<dbReference type="InterPro" id="IPR001011">
    <property type="entry name" value="Acid_Pase_classA_bac"/>
</dbReference>
<dbReference type="PRINTS" id="PR00483">
    <property type="entry name" value="BACPHPHTASE"/>
</dbReference>
<dbReference type="Gene3D" id="1.20.144.10">
    <property type="entry name" value="Phosphatidic acid phosphatase type 2/haloperoxidase"/>
    <property type="match status" value="1"/>
</dbReference>
<dbReference type="GO" id="GO:0003993">
    <property type="term" value="F:acid phosphatase activity"/>
    <property type="evidence" value="ECO:0007669"/>
    <property type="project" value="UniProtKB-EC"/>
</dbReference>
<dbReference type="InterPro" id="IPR000326">
    <property type="entry name" value="PAP2/HPO"/>
</dbReference>
<protein>
    <recommendedName>
        <fullName evidence="1">Acid phosphatase</fullName>
        <ecNumber evidence="1">3.1.3.2</ecNumber>
    </recommendedName>
</protein>
<dbReference type="OrthoDB" id="9780507at2"/>
<accession>A0A4Q7Z2C3</accession>
<comment type="similarity">
    <text evidence="1">Belongs to the class A bacterial acid phosphatase family.</text>
</comment>
<dbReference type="PROSITE" id="PS51257">
    <property type="entry name" value="PROKAR_LIPOPROTEIN"/>
    <property type="match status" value="1"/>
</dbReference>
<organism evidence="3 4">
    <name type="scientific">Edaphobacter modestus</name>
    <dbReference type="NCBI Taxonomy" id="388466"/>
    <lineage>
        <taxon>Bacteria</taxon>
        <taxon>Pseudomonadati</taxon>
        <taxon>Acidobacteriota</taxon>
        <taxon>Terriglobia</taxon>
        <taxon>Terriglobales</taxon>
        <taxon>Acidobacteriaceae</taxon>
        <taxon>Edaphobacter</taxon>
    </lineage>
</organism>
<name>A0A4Q7Z2C3_9BACT</name>
<dbReference type="AlphaFoldDB" id="A0A4Q7Z2C3"/>
<dbReference type="SUPFAM" id="SSF48317">
    <property type="entry name" value="Acid phosphatase/Vanadium-dependent haloperoxidase"/>
    <property type="match status" value="1"/>
</dbReference>
<gene>
    <name evidence="3" type="ORF">BDD14_5374</name>
</gene>
<dbReference type="Pfam" id="PF01569">
    <property type="entry name" value="PAP2"/>
    <property type="match status" value="1"/>
</dbReference>
<evidence type="ECO:0000259" key="2">
    <source>
        <dbReference type="SMART" id="SM00014"/>
    </source>
</evidence>
<dbReference type="EMBL" id="SHKW01000001">
    <property type="protein sequence ID" value="RZU43679.1"/>
    <property type="molecule type" value="Genomic_DNA"/>
</dbReference>
<comment type="catalytic activity">
    <reaction evidence="1">
        <text>a phosphate monoester + H2O = an alcohol + phosphate</text>
        <dbReference type="Rhea" id="RHEA:15017"/>
        <dbReference type="ChEBI" id="CHEBI:15377"/>
        <dbReference type="ChEBI" id="CHEBI:30879"/>
        <dbReference type="ChEBI" id="CHEBI:43474"/>
        <dbReference type="ChEBI" id="CHEBI:67140"/>
        <dbReference type="EC" id="3.1.3.2"/>
    </reaction>
</comment>
<dbReference type="GO" id="GO:0030288">
    <property type="term" value="C:outer membrane-bounded periplasmic space"/>
    <property type="evidence" value="ECO:0007669"/>
    <property type="project" value="InterPro"/>
</dbReference>
<proteinExistence type="inferred from homology"/>
<dbReference type="InterPro" id="IPR036938">
    <property type="entry name" value="PAP2/HPO_sf"/>
</dbReference>
<keyword evidence="1" id="KW-0378">Hydrolase</keyword>
<dbReference type="SMART" id="SM00014">
    <property type="entry name" value="acidPPc"/>
    <property type="match status" value="1"/>
</dbReference>
<comment type="caution">
    <text evidence="3">The sequence shown here is derived from an EMBL/GenBank/DDBJ whole genome shotgun (WGS) entry which is preliminary data.</text>
</comment>